<evidence type="ECO:0000313" key="1">
    <source>
        <dbReference type="EMBL" id="EAW32712.1"/>
    </source>
</evidence>
<accession>A0Y9A8</accession>
<dbReference type="EMBL" id="AAVT01000001">
    <property type="protein sequence ID" value="EAW32712.1"/>
    <property type="molecule type" value="Genomic_DNA"/>
</dbReference>
<evidence type="ECO:0000313" key="2">
    <source>
        <dbReference type="Proteomes" id="UP000004931"/>
    </source>
</evidence>
<name>A0Y9A8_9GAMM</name>
<dbReference type="Proteomes" id="UP000004931">
    <property type="component" value="Unassembled WGS sequence"/>
</dbReference>
<proteinExistence type="predicted"/>
<dbReference type="AlphaFoldDB" id="A0Y9A8"/>
<organism evidence="1 2">
    <name type="scientific">marine gamma proteobacterium HTCC2143</name>
    <dbReference type="NCBI Taxonomy" id="247633"/>
    <lineage>
        <taxon>Bacteria</taxon>
        <taxon>Pseudomonadati</taxon>
        <taxon>Pseudomonadota</taxon>
        <taxon>Gammaproteobacteria</taxon>
        <taxon>Cellvibrionales</taxon>
        <taxon>Spongiibacteraceae</taxon>
        <taxon>BD1-7 clade</taxon>
    </lineage>
</organism>
<sequence length="60" mass="7025">MLVLMKGLEIVFFQLVGLRKVVVRLIEKLSDAKVIAGMARYWWRGQSGEVRLIEMFHRCC</sequence>
<comment type="caution">
    <text evidence="1">The sequence shown here is derived from an EMBL/GenBank/DDBJ whole genome shotgun (WGS) entry which is preliminary data.</text>
</comment>
<gene>
    <name evidence="1" type="ORF">GP2143_15691</name>
</gene>
<keyword evidence="2" id="KW-1185">Reference proteome</keyword>
<protein>
    <submittedName>
        <fullName evidence="1">Uncharacterized protein</fullName>
    </submittedName>
</protein>
<reference evidence="1 2" key="1">
    <citation type="journal article" date="2010" name="J. Bacteriol.">
        <title>Genome sequence of the oligotrophic marine Gammaproteobacterium HTCC2143, isolated from the Oregon Coast.</title>
        <authorList>
            <person name="Oh H.M."/>
            <person name="Kang I."/>
            <person name="Ferriera S."/>
            <person name="Giovannoni S.J."/>
            <person name="Cho J.C."/>
        </authorList>
    </citation>
    <scope>NUCLEOTIDE SEQUENCE [LARGE SCALE GENOMIC DNA]</scope>
    <source>
        <strain evidence="1 2">HTCC2143</strain>
    </source>
</reference>